<dbReference type="InterPro" id="IPR004380">
    <property type="entry name" value="Asp_race"/>
</dbReference>
<dbReference type="InterPro" id="IPR001920">
    <property type="entry name" value="Asp/Glu_race"/>
</dbReference>
<dbReference type="Pfam" id="PF01177">
    <property type="entry name" value="Asp_Glu_race"/>
    <property type="match status" value="1"/>
</dbReference>
<dbReference type="PROSITE" id="PS00923">
    <property type="entry name" value="ASP_GLU_RACEMASE_1"/>
    <property type="match status" value="1"/>
</dbReference>
<dbReference type="PANTHER" id="PTHR21198:SF7">
    <property type="entry name" value="ASPARTATE-GLUTAMATE RACEMASE FAMILY"/>
    <property type="match status" value="1"/>
</dbReference>
<name>A0A9X1NTE7_9HYPH</name>
<dbReference type="Proteomes" id="UP001139089">
    <property type="component" value="Unassembled WGS sequence"/>
</dbReference>
<comment type="similarity">
    <text evidence="1">Belongs to the aspartate/glutamate racemases family.</text>
</comment>
<evidence type="ECO:0000256" key="2">
    <source>
        <dbReference type="ARBA" id="ARBA00023235"/>
    </source>
</evidence>
<dbReference type="Gene3D" id="3.40.50.1860">
    <property type="match status" value="2"/>
</dbReference>
<dbReference type="GO" id="GO:0047661">
    <property type="term" value="F:amino-acid racemase activity"/>
    <property type="evidence" value="ECO:0007669"/>
    <property type="project" value="InterPro"/>
</dbReference>
<keyword evidence="2" id="KW-0413">Isomerase</keyword>
<gene>
    <name evidence="3" type="ORF">LRX75_17450</name>
</gene>
<dbReference type="RefSeq" id="WP_231815952.1">
    <property type="nucleotide sequence ID" value="NZ_JAJOZR010000011.1"/>
</dbReference>
<dbReference type="EMBL" id="JAJOZR010000011">
    <property type="protein sequence ID" value="MCD7110822.1"/>
    <property type="molecule type" value="Genomic_DNA"/>
</dbReference>
<organism evidence="3 4">
    <name type="scientific">Rhizobium quercicola</name>
    <dbReference type="NCBI Taxonomy" id="2901226"/>
    <lineage>
        <taxon>Bacteria</taxon>
        <taxon>Pseudomonadati</taxon>
        <taxon>Pseudomonadota</taxon>
        <taxon>Alphaproteobacteria</taxon>
        <taxon>Hyphomicrobiales</taxon>
        <taxon>Rhizobiaceae</taxon>
        <taxon>Rhizobium/Agrobacterium group</taxon>
        <taxon>Rhizobium</taxon>
    </lineage>
</organism>
<evidence type="ECO:0000256" key="1">
    <source>
        <dbReference type="ARBA" id="ARBA00007847"/>
    </source>
</evidence>
<comment type="caution">
    <text evidence="3">The sequence shown here is derived from an EMBL/GenBank/DDBJ whole genome shotgun (WGS) entry which is preliminary data.</text>
</comment>
<reference evidence="3" key="1">
    <citation type="submission" date="2021-12" db="EMBL/GenBank/DDBJ databases">
        <authorList>
            <person name="Li Y."/>
        </authorList>
    </citation>
    <scope>NUCLEOTIDE SEQUENCE</scope>
    <source>
        <strain evidence="3">DKSPLA3</strain>
    </source>
</reference>
<dbReference type="InterPro" id="IPR015942">
    <property type="entry name" value="Asp/Glu/hydantoin_racemase"/>
</dbReference>
<dbReference type="InterPro" id="IPR018187">
    <property type="entry name" value="Asp/Glu_racemase_AS_1"/>
</dbReference>
<dbReference type="AlphaFoldDB" id="A0A9X1NTE7"/>
<sequence>MRKIGLIGGMSFESSAVYYRMVNEAVRSRLGGLHSAEVLMHSVDFQSIVDLQMAGRWADAAKRLADVARGLEAAGADCVLICTNTMHLVAEEVQAAIGVPLINIIDETAQAMTAAGIRRPLLLATRYTMEHGFYADRMAGLGIAVMVPEADDRTLVHDVIFKELCAGHIHAASREALHAVIAKAKAQGADAVILGCTEICLILDPDTLALPGFDSTAIHAKAAVAFALDEAGETVCRKAA</sequence>
<evidence type="ECO:0000313" key="3">
    <source>
        <dbReference type="EMBL" id="MCD7110822.1"/>
    </source>
</evidence>
<dbReference type="PANTHER" id="PTHR21198">
    <property type="entry name" value="GLUTAMATE RACEMASE"/>
    <property type="match status" value="1"/>
</dbReference>
<evidence type="ECO:0000313" key="4">
    <source>
        <dbReference type="Proteomes" id="UP001139089"/>
    </source>
</evidence>
<keyword evidence="4" id="KW-1185">Reference proteome</keyword>
<accession>A0A9X1NTE7</accession>
<dbReference type="SUPFAM" id="SSF53681">
    <property type="entry name" value="Aspartate/glutamate racemase"/>
    <property type="match status" value="2"/>
</dbReference>
<proteinExistence type="inferred from homology"/>
<dbReference type="NCBIfam" id="TIGR00035">
    <property type="entry name" value="asp_race"/>
    <property type="match status" value="1"/>
</dbReference>
<protein>
    <submittedName>
        <fullName evidence="3">Aspartate/glutamate racemase family protein</fullName>
    </submittedName>
</protein>